<evidence type="ECO:0000256" key="12">
    <source>
        <dbReference type="ARBA" id="ARBA00023034"/>
    </source>
</evidence>
<keyword evidence="10" id="KW-0967">Endosome</keyword>
<feature type="region of interest" description="Disordered" evidence="16">
    <location>
        <begin position="573"/>
        <end position="608"/>
    </location>
</feature>
<feature type="region of interest" description="Disordered" evidence="16">
    <location>
        <begin position="532"/>
        <end position="552"/>
    </location>
</feature>
<comment type="caution">
    <text evidence="20">The sequence shown here is derived from an EMBL/GenBank/DDBJ whole genome shotgun (WGS) entry which is preliminary data.</text>
</comment>
<evidence type="ECO:0000256" key="16">
    <source>
        <dbReference type="SAM" id="MobiDB-lite"/>
    </source>
</evidence>
<evidence type="ECO:0000259" key="18">
    <source>
        <dbReference type="PROSITE" id="PS50053"/>
    </source>
</evidence>
<dbReference type="SUPFAM" id="SSF54236">
    <property type="entry name" value="Ubiquitin-like"/>
    <property type="match status" value="1"/>
</dbReference>
<evidence type="ECO:0000256" key="17">
    <source>
        <dbReference type="SAM" id="Phobius"/>
    </source>
</evidence>
<evidence type="ECO:0000256" key="6">
    <source>
        <dbReference type="ARBA" id="ARBA00022692"/>
    </source>
</evidence>
<evidence type="ECO:0000256" key="15">
    <source>
        <dbReference type="ARBA" id="ARBA00023242"/>
    </source>
</evidence>
<dbReference type="PROSITE" id="PS50128">
    <property type="entry name" value="SURP"/>
    <property type="match status" value="2"/>
</dbReference>
<dbReference type="Proteomes" id="UP000823674">
    <property type="component" value="Chromosome A08"/>
</dbReference>
<feature type="transmembrane region" description="Helical" evidence="17">
    <location>
        <begin position="1029"/>
        <end position="1053"/>
    </location>
</feature>
<feature type="domain" description="SURP motif" evidence="19">
    <location>
        <begin position="78"/>
        <end position="120"/>
    </location>
</feature>
<dbReference type="InterPro" id="IPR000061">
    <property type="entry name" value="Surp"/>
</dbReference>
<reference evidence="20 21" key="1">
    <citation type="submission" date="2021-03" db="EMBL/GenBank/DDBJ databases">
        <authorList>
            <person name="King G.J."/>
            <person name="Bancroft I."/>
            <person name="Baten A."/>
            <person name="Bloomfield J."/>
            <person name="Borpatragohain P."/>
            <person name="He Z."/>
            <person name="Irish N."/>
            <person name="Irwin J."/>
            <person name="Liu K."/>
            <person name="Mauleon R.P."/>
            <person name="Moore J."/>
            <person name="Morris R."/>
            <person name="Ostergaard L."/>
            <person name="Wang B."/>
            <person name="Wells R."/>
        </authorList>
    </citation>
    <scope>NUCLEOTIDE SEQUENCE [LARGE SCALE GENOMIC DNA]</scope>
    <source>
        <strain evidence="20">R-o-18</strain>
        <tissue evidence="20">Leaf</tissue>
    </source>
</reference>
<dbReference type="Pfam" id="PF02990">
    <property type="entry name" value="EMP70"/>
    <property type="match status" value="1"/>
</dbReference>
<feature type="domain" description="SURP motif" evidence="19">
    <location>
        <begin position="197"/>
        <end position="239"/>
    </location>
</feature>
<feature type="region of interest" description="Disordered" evidence="16">
    <location>
        <begin position="131"/>
        <end position="182"/>
    </location>
</feature>
<feature type="domain" description="Ubiquitin-like" evidence="18">
    <location>
        <begin position="651"/>
        <end position="701"/>
    </location>
</feature>
<comment type="subcellular location">
    <subcellularLocation>
        <location evidence="2">Endosome membrane</location>
        <topology evidence="2">Multi-pass membrane protein</topology>
    </subcellularLocation>
    <subcellularLocation>
        <location evidence="3">Golgi apparatus membrane</location>
        <topology evidence="3">Multi-pass membrane protein</topology>
    </subcellularLocation>
    <subcellularLocation>
        <location evidence="1">Nucleus</location>
    </subcellularLocation>
</comment>
<dbReference type="Pfam" id="PF00240">
    <property type="entry name" value="ubiquitin"/>
    <property type="match status" value="1"/>
</dbReference>
<dbReference type="InterPro" id="IPR035563">
    <property type="entry name" value="SF3As1_ubi"/>
</dbReference>
<keyword evidence="7" id="KW-0747">Spliceosome</keyword>
<feature type="region of interest" description="Disordered" evidence="16">
    <location>
        <begin position="19"/>
        <end position="60"/>
    </location>
</feature>
<evidence type="ECO:0000259" key="19">
    <source>
        <dbReference type="PROSITE" id="PS50128"/>
    </source>
</evidence>
<dbReference type="PANTHER" id="PTHR15316">
    <property type="entry name" value="SPLICEOSOME ASSOCIATED PROTEIN 114/SWAP SPLICING FACTOR-RELATED"/>
    <property type="match status" value="1"/>
</dbReference>
<evidence type="ECO:0000256" key="2">
    <source>
        <dbReference type="ARBA" id="ARBA00004337"/>
    </source>
</evidence>
<keyword evidence="6 17" id="KW-0812">Transmembrane</keyword>
<evidence type="ECO:0000313" key="21">
    <source>
        <dbReference type="Proteomes" id="UP000823674"/>
    </source>
</evidence>
<dbReference type="InterPro" id="IPR000626">
    <property type="entry name" value="Ubiquitin-like_dom"/>
</dbReference>
<keyword evidence="9" id="KW-0677">Repeat</keyword>
<dbReference type="Pfam" id="PF01805">
    <property type="entry name" value="Surp"/>
    <property type="match status" value="2"/>
</dbReference>
<protein>
    <recommendedName>
        <fullName evidence="22">Splicing factor 3A subunit 1</fullName>
    </recommendedName>
</protein>
<dbReference type="PANTHER" id="PTHR15316:SF1">
    <property type="entry name" value="SPLICING FACTOR 3A SUBUNIT 1"/>
    <property type="match status" value="1"/>
</dbReference>
<keyword evidence="21" id="KW-1185">Reference proteome</keyword>
<keyword evidence="15" id="KW-0539">Nucleus</keyword>
<feature type="transmembrane region" description="Helical" evidence="17">
    <location>
        <begin position="1065"/>
        <end position="1094"/>
    </location>
</feature>
<evidence type="ECO:0000256" key="3">
    <source>
        <dbReference type="ARBA" id="ARBA00004653"/>
    </source>
</evidence>
<evidence type="ECO:0000256" key="14">
    <source>
        <dbReference type="ARBA" id="ARBA00023187"/>
    </source>
</evidence>
<evidence type="ECO:0000256" key="10">
    <source>
        <dbReference type="ARBA" id="ARBA00022753"/>
    </source>
</evidence>
<feature type="transmembrane region" description="Helical" evidence="17">
    <location>
        <begin position="862"/>
        <end position="885"/>
    </location>
</feature>
<evidence type="ECO:0000313" key="20">
    <source>
        <dbReference type="EMBL" id="KAG5390871.1"/>
    </source>
</evidence>
<sequence>MSKLLFKKMLSSMQILPLEAPPTDGNLGPLPPSQLTDQEIEERELQSEQKGSNQAPESVATHTRTIGIIHPPPDIRSIVEKTAQFVSKNRLEFEKRIMASNAKNAKFNFLTSSDPYHAFYQHKLAEYRAQDEDGAQGSDADGADLQVDGGGDEGEAGEAQPDLQAQFRVPPKPLEPPEPEKYTVRLPEGITGEELEYIKLTAQFVARNGKSFLTGLQSRENNNPQFYFMKPTHSMFPLFTALVDAYFDVLKPPEDLKEKLRKSAADLTTVLERCLHRLEWDRSQEQQRKKEEDEKEQERVQMAMIDWHDFVVVESIDFADDEDEELPPPMTLEEVIRRSKVSAAMEEDDVVEPGKEVEMEMDEEEMKLVADGMRAANLEENGGYVKIDNMNEEAPMRIVKNWKRPEDRIPTERDPTKVVISPITGELIPINEMSEHMRISLIDPKFKEQKDRMFAKIRETTLAQDDEIAKNIVGLARLRPDIFGTTEEEVSNAVKAEIEKKKDEQPSQVIWDGHTGSIGRTANQALAQNANGEEQGNGVYGDPNSFPGPAALPPPRLGVPVVRPLPPPPNLALNLPRPPPSVQYPGPPRPLGVPMMQGMHPQHQLSMPGQPGHPSMMMMNRPPQMQAGMHVPPPPGSQFAHLQVPRPYGSLKEKIAGETQIPANKQKLSGKAGFLKDNMSLAHYNVGAGEILTLSLREREGVKEKKEALGEVLNGDRLVSAPYKLNFREEKDSEVYCKKKLSKEEVRKFRQAVEKDYYFQMYYDDLPIWGFIGKVDKEIKSDPSEYKYFLYKHIEFEILYNNDRVIEISARMDPHSLVDLTEDKEVDAEFMYTVKWKETETPFEKRMDKYSMSSSLPHHLEIHWFSIINSCVTVLLLTGFLATILMRVLKNDFTKYAQDEEAADDLEETGWKYIHGDVFRFPTRNSLFAASLGSGTQLFTLTIFIFMLALVGVFYPYNRGALFTALVVIYALTSGIAGYTSASFYCQLEGKSWFQAPCRTTKYPREIPPLPWYRSAIPQMAMAEPETVFICRSFLCGGSTGLFIYAYCLYYYYARSDMSGFMQTSFFFGYMACICYGFFLMLGTVGFRAALFFVRHIYRSIKCE</sequence>
<dbReference type="Gene3D" id="3.10.20.90">
    <property type="entry name" value="Phosphatidylinositol 3-kinase Catalytic Subunit, Chain A, domain 1"/>
    <property type="match status" value="1"/>
</dbReference>
<proteinExistence type="inferred from homology"/>
<evidence type="ECO:0000256" key="7">
    <source>
        <dbReference type="ARBA" id="ARBA00022728"/>
    </source>
</evidence>
<dbReference type="SMART" id="SM00648">
    <property type="entry name" value="SWAP"/>
    <property type="match status" value="2"/>
</dbReference>
<dbReference type="InterPro" id="IPR022030">
    <property type="entry name" value="SF3A1_dom"/>
</dbReference>
<keyword evidence="13 17" id="KW-0472">Membrane</keyword>
<dbReference type="PROSITE" id="PS50053">
    <property type="entry name" value="UBIQUITIN_2"/>
    <property type="match status" value="1"/>
</dbReference>
<dbReference type="Gene3D" id="1.10.10.790">
    <property type="entry name" value="Surp module"/>
    <property type="match status" value="2"/>
</dbReference>
<feature type="compositionally biased region" description="Polar residues" evidence="16">
    <location>
        <begin position="48"/>
        <end position="60"/>
    </location>
</feature>
<evidence type="ECO:0000256" key="1">
    <source>
        <dbReference type="ARBA" id="ARBA00004123"/>
    </source>
</evidence>
<feature type="compositionally biased region" description="Pro residues" evidence="16">
    <location>
        <begin position="573"/>
        <end position="591"/>
    </location>
</feature>
<dbReference type="InterPro" id="IPR045146">
    <property type="entry name" value="SF3A1"/>
</dbReference>
<evidence type="ECO:0000256" key="13">
    <source>
        <dbReference type="ARBA" id="ARBA00023136"/>
    </source>
</evidence>
<feature type="compositionally biased region" description="Low complexity" evidence="16">
    <location>
        <begin position="135"/>
        <end position="146"/>
    </location>
</feature>
<dbReference type="SUPFAM" id="SSF109905">
    <property type="entry name" value="Surp module (SWAP domain)"/>
    <property type="match status" value="2"/>
</dbReference>
<keyword evidence="11 17" id="KW-1133">Transmembrane helix</keyword>
<dbReference type="InterPro" id="IPR004240">
    <property type="entry name" value="EMP70"/>
</dbReference>
<dbReference type="EMBL" id="JADBGQ010000007">
    <property type="protein sequence ID" value="KAG5390871.1"/>
    <property type="molecule type" value="Genomic_DNA"/>
</dbReference>
<keyword evidence="5" id="KW-0507">mRNA processing</keyword>
<organism evidence="20 21">
    <name type="scientific">Brassica rapa subsp. trilocularis</name>
    <dbReference type="NCBI Taxonomy" id="1813537"/>
    <lineage>
        <taxon>Eukaryota</taxon>
        <taxon>Viridiplantae</taxon>
        <taxon>Streptophyta</taxon>
        <taxon>Embryophyta</taxon>
        <taxon>Tracheophyta</taxon>
        <taxon>Spermatophyta</taxon>
        <taxon>Magnoliopsida</taxon>
        <taxon>eudicotyledons</taxon>
        <taxon>Gunneridae</taxon>
        <taxon>Pentapetalae</taxon>
        <taxon>rosids</taxon>
        <taxon>malvids</taxon>
        <taxon>Brassicales</taxon>
        <taxon>Brassicaceae</taxon>
        <taxon>Brassiceae</taxon>
        <taxon>Brassica</taxon>
    </lineage>
</organism>
<evidence type="ECO:0008006" key="22">
    <source>
        <dbReference type="Google" id="ProtNLM"/>
    </source>
</evidence>
<dbReference type="CDD" id="cd01800">
    <property type="entry name" value="Ubl_SF3a120"/>
    <property type="match status" value="1"/>
</dbReference>
<accession>A0ABQ7LWD5</accession>
<evidence type="ECO:0000256" key="9">
    <source>
        <dbReference type="ARBA" id="ARBA00022737"/>
    </source>
</evidence>
<keyword evidence="14" id="KW-0508">mRNA splicing</keyword>
<keyword evidence="8" id="KW-0732">Signal</keyword>
<dbReference type="InterPro" id="IPR035967">
    <property type="entry name" value="SWAP/Surp_sf"/>
</dbReference>
<evidence type="ECO:0000256" key="5">
    <source>
        <dbReference type="ARBA" id="ARBA00022664"/>
    </source>
</evidence>
<feature type="transmembrane region" description="Helical" evidence="17">
    <location>
        <begin position="927"/>
        <end position="955"/>
    </location>
</feature>
<evidence type="ECO:0000256" key="8">
    <source>
        <dbReference type="ARBA" id="ARBA00022729"/>
    </source>
</evidence>
<dbReference type="Pfam" id="PF12230">
    <property type="entry name" value="PRP21_like_P"/>
    <property type="match status" value="1"/>
</dbReference>
<dbReference type="InterPro" id="IPR029071">
    <property type="entry name" value="Ubiquitin-like_domsf"/>
</dbReference>
<evidence type="ECO:0000256" key="4">
    <source>
        <dbReference type="ARBA" id="ARBA00005227"/>
    </source>
</evidence>
<name>A0ABQ7LWD5_BRACM</name>
<keyword evidence="12" id="KW-0333">Golgi apparatus</keyword>
<comment type="similarity">
    <text evidence="4">Belongs to the nonaspanin (TM9SF) (TC 9.A.2) family.</text>
</comment>
<gene>
    <name evidence="20" type="primary">A08p040460.1_BraROA</name>
    <name evidence="20" type="ORF">IGI04_032412</name>
</gene>
<evidence type="ECO:0000256" key="11">
    <source>
        <dbReference type="ARBA" id="ARBA00022989"/>
    </source>
</evidence>
<feature type="transmembrane region" description="Helical" evidence="17">
    <location>
        <begin position="961"/>
        <end position="985"/>
    </location>
</feature>